<dbReference type="EMBL" id="PYDT01000003">
    <property type="protein sequence ID" value="THU66896.1"/>
    <property type="molecule type" value="Genomic_DNA"/>
</dbReference>
<evidence type="ECO:0000313" key="4">
    <source>
        <dbReference type="Proteomes" id="UP000317650"/>
    </source>
</evidence>
<accession>A0A4S8JX91</accession>
<reference evidence="3 4" key="1">
    <citation type="journal article" date="2019" name="Nat. Plants">
        <title>Genome sequencing of Musa balbisiana reveals subgenome evolution and function divergence in polyploid bananas.</title>
        <authorList>
            <person name="Yao X."/>
        </authorList>
    </citation>
    <scope>NUCLEOTIDE SEQUENCE [LARGE SCALE GENOMIC DNA]</scope>
    <source>
        <strain evidence="4">cv. DH-PKW</strain>
        <tissue evidence="3">Leaves</tissue>
    </source>
</reference>
<keyword evidence="4" id="KW-1185">Reference proteome</keyword>
<keyword evidence="2" id="KW-0812">Transmembrane</keyword>
<dbReference type="AlphaFoldDB" id="A0A4S8JX91"/>
<evidence type="ECO:0000313" key="3">
    <source>
        <dbReference type="EMBL" id="THU66896.1"/>
    </source>
</evidence>
<organism evidence="3 4">
    <name type="scientific">Musa balbisiana</name>
    <name type="common">Banana</name>
    <dbReference type="NCBI Taxonomy" id="52838"/>
    <lineage>
        <taxon>Eukaryota</taxon>
        <taxon>Viridiplantae</taxon>
        <taxon>Streptophyta</taxon>
        <taxon>Embryophyta</taxon>
        <taxon>Tracheophyta</taxon>
        <taxon>Spermatophyta</taxon>
        <taxon>Magnoliopsida</taxon>
        <taxon>Liliopsida</taxon>
        <taxon>Zingiberales</taxon>
        <taxon>Musaceae</taxon>
        <taxon>Musa</taxon>
    </lineage>
</organism>
<comment type="caution">
    <text evidence="3">The sequence shown here is derived from an EMBL/GenBank/DDBJ whole genome shotgun (WGS) entry which is preliminary data.</text>
</comment>
<protein>
    <submittedName>
        <fullName evidence="3">Uncharacterized protein</fullName>
    </submittedName>
</protein>
<gene>
    <name evidence="3" type="ORF">C4D60_Mb05t19020</name>
</gene>
<keyword evidence="2" id="KW-0472">Membrane</keyword>
<feature type="transmembrane region" description="Helical" evidence="2">
    <location>
        <begin position="51"/>
        <end position="73"/>
    </location>
</feature>
<evidence type="ECO:0000256" key="2">
    <source>
        <dbReference type="SAM" id="Phobius"/>
    </source>
</evidence>
<dbReference type="Proteomes" id="UP000317650">
    <property type="component" value="Chromosome 5"/>
</dbReference>
<feature type="region of interest" description="Disordered" evidence="1">
    <location>
        <begin position="1"/>
        <end position="27"/>
    </location>
</feature>
<name>A0A4S8JX91_MUSBA</name>
<dbReference type="PANTHER" id="PTHR48156">
    <property type="entry name" value="TRANSMEMBRANE PROTEIN"/>
    <property type="match status" value="1"/>
</dbReference>
<proteinExistence type="predicted"/>
<sequence length="96" mass="10721">MHKQHQNPPIDIARTTPPTVLADRGRCKKGREEEVRVSICQTKMAMRWSLVIYFMSVVWAVLNGWVSACLMVADEIARGLRAGDIGPLPIATEETT</sequence>
<dbReference type="PANTHER" id="PTHR48156:SF1">
    <property type="entry name" value="TRANSMEMBRANE PROTEIN"/>
    <property type="match status" value="1"/>
</dbReference>
<evidence type="ECO:0000256" key="1">
    <source>
        <dbReference type="SAM" id="MobiDB-lite"/>
    </source>
</evidence>
<keyword evidence="2" id="KW-1133">Transmembrane helix</keyword>